<dbReference type="GeneID" id="111276776"/>
<dbReference type="Proteomes" id="UP000515121">
    <property type="component" value="Unplaced"/>
</dbReference>
<accession>A0A6P5WQL6</accession>
<dbReference type="RefSeq" id="XP_022718324.1">
    <property type="nucleotide sequence ID" value="XM_022862589.1"/>
</dbReference>
<protein>
    <submittedName>
        <fullName evidence="6">Uncharacterized protein LOC111276776 isoform X1</fullName>
    </submittedName>
</protein>
<organism evidence="5 6">
    <name type="scientific">Durio zibethinus</name>
    <name type="common">Durian</name>
    <dbReference type="NCBI Taxonomy" id="66656"/>
    <lineage>
        <taxon>Eukaryota</taxon>
        <taxon>Viridiplantae</taxon>
        <taxon>Streptophyta</taxon>
        <taxon>Embryophyta</taxon>
        <taxon>Tracheophyta</taxon>
        <taxon>Spermatophyta</taxon>
        <taxon>Magnoliopsida</taxon>
        <taxon>eudicotyledons</taxon>
        <taxon>Gunneridae</taxon>
        <taxon>Pentapetalae</taxon>
        <taxon>rosids</taxon>
        <taxon>malvids</taxon>
        <taxon>Malvales</taxon>
        <taxon>Malvaceae</taxon>
        <taxon>Helicteroideae</taxon>
        <taxon>Durio</taxon>
    </lineage>
</organism>
<evidence type="ECO:0000313" key="5">
    <source>
        <dbReference type="Proteomes" id="UP000515121"/>
    </source>
</evidence>
<dbReference type="Gene3D" id="3.40.50.300">
    <property type="entry name" value="P-loop containing nucleotide triphosphate hydrolases"/>
    <property type="match status" value="1"/>
</dbReference>
<evidence type="ECO:0000256" key="3">
    <source>
        <dbReference type="ARBA" id="ARBA00023136"/>
    </source>
</evidence>
<evidence type="ECO:0000256" key="1">
    <source>
        <dbReference type="ARBA" id="ARBA00022692"/>
    </source>
</evidence>
<keyword evidence="5" id="KW-1185">Reference proteome</keyword>
<keyword evidence="3 4" id="KW-0472">Membrane</keyword>
<dbReference type="InterPro" id="IPR027417">
    <property type="entry name" value="P-loop_NTPase"/>
</dbReference>
<dbReference type="AlphaFoldDB" id="A0A6P5WQL6"/>
<sequence length="195" mass="22738">MPHFLFSSLLVLFGSSISSLLGFYTTAMKAAGASRRIFQLLDRVSSMAKSGDRNPDGDVELNDVWFAYPSRPTQWFLRQWFLYYTYISNYSQVVKAIPVLVEVCGTDAFRRMDYFLKHLNQLGSLGCKIFQLLDNLMVTLDRIWKTLECDRGMPLYAKCFILLIMQLHFSCLIVSFVFLFNRIHKQFCKIFDFLL</sequence>
<reference evidence="6" key="1">
    <citation type="submission" date="2025-08" db="UniProtKB">
        <authorList>
            <consortium name="RefSeq"/>
        </authorList>
    </citation>
    <scope>IDENTIFICATION</scope>
    <source>
        <tissue evidence="6">Fruit stalk</tissue>
    </source>
</reference>
<proteinExistence type="predicted"/>
<dbReference type="OrthoDB" id="1738294at2759"/>
<keyword evidence="2 4" id="KW-1133">Transmembrane helix</keyword>
<dbReference type="GO" id="GO:0016020">
    <property type="term" value="C:membrane"/>
    <property type="evidence" value="ECO:0007669"/>
    <property type="project" value="InterPro"/>
</dbReference>
<evidence type="ECO:0000313" key="6">
    <source>
        <dbReference type="RefSeq" id="XP_022718324.1"/>
    </source>
</evidence>
<keyword evidence="1 4" id="KW-0812">Transmembrane</keyword>
<evidence type="ECO:0000256" key="2">
    <source>
        <dbReference type="ARBA" id="ARBA00022989"/>
    </source>
</evidence>
<dbReference type="InterPro" id="IPR036640">
    <property type="entry name" value="ABC1_TM_sf"/>
</dbReference>
<evidence type="ECO:0000256" key="4">
    <source>
        <dbReference type="SAM" id="Phobius"/>
    </source>
</evidence>
<name>A0A6P5WQL6_DURZI</name>
<gene>
    <name evidence="6" type="primary">LOC111276776</name>
</gene>
<dbReference type="Gene3D" id="1.20.1560.10">
    <property type="entry name" value="ABC transporter type 1, transmembrane domain"/>
    <property type="match status" value="1"/>
</dbReference>
<feature type="transmembrane region" description="Helical" evidence="4">
    <location>
        <begin position="155"/>
        <end position="180"/>
    </location>
</feature>
<dbReference type="GO" id="GO:0005524">
    <property type="term" value="F:ATP binding"/>
    <property type="evidence" value="ECO:0007669"/>
    <property type="project" value="InterPro"/>
</dbReference>
<dbReference type="KEGG" id="dzi:111276776"/>